<dbReference type="HOGENOM" id="CLU_055113_0_0_10"/>
<sequence length="465" mass="54652">MQILKVTLKQHTPLLHFQPNEPNATLRTSEVKPKLDKYIIEQIGGGSYEEVKGEVKKDYNDLFINKDNIYALDYSLRIDVKDIDLRTKILETDKPKIKEDKKTHKKETYYLLKNFPLILSNLGGKTDRDKLANLSYTQYPIELIFIIKNKGKETVNGPGFNLYDIIKKYIVLFFAKNNFGQRSNKGFGSFTVSKINDQSVPLHMPFNFYISYNNDNKNNRFITLFTVIDYYWKSLKSGINYTKRKVNQFDGTIFRDCRKLYHKSYLYQYLNKPKIKLTLEKRVVKQQLRLESVKLEGDPQEQPNNNSSFFARAHLGYPIDKITYKKMTGKILKRYNRKDGKEEVYESFEQIDVDISSNKQSVQRIPSPIIFKPIFDGAKVIIYILFDQKIIESIKNTIPEDLMFTFTRKEEQEELKVSVPMFVKRGDEKYIIDYADLIKSFHESFEKKSFVVMNAQKNKISVELS</sequence>
<dbReference type="OrthoDB" id="957952at2"/>
<evidence type="ECO:0000313" key="1">
    <source>
        <dbReference type="EMBL" id="AHF13974.1"/>
    </source>
</evidence>
<organism evidence="1 2">
    <name type="scientific">Barnesiella viscericola DSM 18177</name>
    <dbReference type="NCBI Taxonomy" id="880074"/>
    <lineage>
        <taxon>Bacteria</taxon>
        <taxon>Pseudomonadati</taxon>
        <taxon>Bacteroidota</taxon>
        <taxon>Bacteroidia</taxon>
        <taxon>Bacteroidales</taxon>
        <taxon>Barnesiellaceae</taxon>
        <taxon>Barnesiella</taxon>
    </lineage>
</organism>
<keyword evidence="2" id="KW-1185">Reference proteome</keyword>
<dbReference type="RefSeq" id="WP_025279412.1">
    <property type="nucleotide sequence ID" value="NZ_CP007034.1"/>
</dbReference>
<dbReference type="KEGG" id="bvs:BARVI_11995"/>
<gene>
    <name evidence="1" type="ORF">BARVI_11995</name>
</gene>
<evidence type="ECO:0000313" key="2">
    <source>
        <dbReference type="Proteomes" id="UP000018901"/>
    </source>
</evidence>
<dbReference type="AlphaFoldDB" id="W0EXP7"/>
<dbReference type="Proteomes" id="UP000018901">
    <property type="component" value="Chromosome"/>
</dbReference>
<name>W0EXP7_9BACT</name>
<proteinExistence type="predicted"/>
<protein>
    <submittedName>
        <fullName evidence="1">Uncharacterized protein</fullName>
    </submittedName>
</protein>
<dbReference type="eggNOG" id="ENOG5032WNH">
    <property type="taxonomic scope" value="Bacteria"/>
</dbReference>
<dbReference type="STRING" id="880074.BARVI_11995"/>
<reference evidence="1 2" key="1">
    <citation type="submission" date="2013-12" db="EMBL/GenBank/DDBJ databases">
        <authorList>
            <consortium name="DOE Joint Genome Institute"/>
            <person name="Eisen J."/>
            <person name="Huntemann M."/>
            <person name="Han J."/>
            <person name="Chen A."/>
            <person name="Kyrpides N."/>
            <person name="Mavromatis K."/>
            <person name="Markowitz V."/>
            <person name="Palaniappan K."/>
            <person name="Ivanova N."/>
            <person name="Schaumberg A."/>
            <person name="Pati A."/>
            <person name="Liolios K."/>
            <person name="Nordberg H.P."/>
            <person name="Cantor M.N."/>
            <person name="Hua S.X."/>
            <person name="Woyke T."/>
        </authorList>
    </citation>
    <scope>NUCLEOTIDE SEQUENCE [LARGE SCALE GENOMIC DNA]</scope>
    <source>
        <strain evidence="2">DSM 18177</strain>
    </source>
</reference>
<dbReference type="PATRIC" id="fig|880074.11.peg.2473"/>
<dbReference type="EMBL" id="CP007034">
    <property type="protein sequence ID" value="AHF13974.1"/>
    <property type="molecule type" value="Genomic_DNA"/>
</dbReference>
<accession>W0EXP7</accession>
<dbReference type="GeneID" id="90530100"/>